<protein>
    <submittedName>
        <fullName evidence="1">Uncharacterized protein</fullName>
    </submittedName>
</protein>
<gene>
    <name evidence="1" type="ORF">LCGC14_2985310</name>
</gene>
<organism evidence="1">
    <name type="scientific">marine sediment metagenome</name>
    <dbReference type="NCBI Taxonomy" id="412755"/>
    <lineage>
        <taxon>unclassified sequences</taxon>
        <taxon>metagenomes</taxon>
        <taxon>ecological metagenomes</taxon>
    </lineage>
</organism>
<accession>A0A0F8ZCV3</accession>
<proteinExistence type="predicted"/>
<feature type="non-terminal residue" evidence="1">
    <location>
        <position position="269"/>
    </location>
</feature>
<dbReference type="EMBL" id="LAZR01061068">
    <property type="protein sequence ID" value="KKK64329.1"/>
    <property type="molecule type" value="Genomic_DNA"/>
</dbReference>
<reference evidence="1" key="1">
    <citation type="journal article" date="2015" name="Nature">
        <title>Complex archaea that bridge the gap between prokaryotes and eukaryotes.</title>
        <authorList>
            <person name="Spang A."/>
            <person name="Saw J.H."/>
            <person name="Jorgensen S.L."/>
            <person name="Zaremba-Niedzwiedzka K."/>
            <person name="Martijn J."/>
            <person name="Lind A.E."/>
            <person name="van Eijk R."/>
            <person name="Schleper C."/>
            <person name="Guy L."/>
            <person name="Ettema T.J."/>
        </authorList>
    </citation>
    <scope>NUCLEOTIDE SEQUENCE</scope>
</reference>
<sequence>MAEIQDLTTVDASNIARFPEGQAPSTVNNGARALEGLVARWHRDLNASVTTAGTSTAFTYAANQTLSAYYDGLLLGVDFNAACGAAPTINVDSIGAKTLMWPDGTSLTTSDVIAGQKSLIVYDGTDFIVLTGKGVPAGVSEIQDQKYTYASSTGSVTNSYSVALSPAPSAYTEGMLVHAKATLVNDASANLAVNGLGAKLLTKAGGISLASSDLPAGDVFSAIYDGTNFQLVGSTIDVDVQTFNSDDTWTKPARAKSVHIIIVAGGASG</sequence>
<dbReference type="AlphaFoldDB" id="A0A0F8ZCV3"/>
<evidence type="ECO:0000313" key="1">
    <source>
        <dbReference type="EMBL" id="KKK64329.1"/>
    </source>
</evidence>
<name>A0A0F8ZCV3_9ZZZZ</name>
<comment type="caution">
    <text evidence="1">The sequence shown here is derived from an EMBL/GenBank/DDBJ whole genome shotgun (WGS) entry which is preliminary data.</text>
</comment>